<comment type="caution">
    <text evidence="1">The sequence shown here is derived from an EMBL/GenBank/DDBJ whole genome shotgun (WGS) entry which is preliminary data.</text>
</comment>
<dbReference type="Proteomes" id="UP001249851">
    <property type="component" value="Unassembled WGS sequence"/>
</dbReference>
<dbReference type="EMBL" id="JARQWQ010000053">
    <property type="protein sequence ID" value="KAK2556796.1"/>
    <property type="molecule type" value="Genomic_DNA"/>
</dbReference>
<accession>A0AAD9Q8Q1</accession>
<evidence type="ECO:0000313" key="1">
    <source>
        <dbReference type="EMBL" id="KAK2556796.1"/>
    </source>
</evidence>
<proteinExistence type="predicted"/>
<keyword evidence="2" id="KW-1185">Reference proteome</keyword>
<name>A0AAD9Q8Q1_ACRCE</name>
<sequence>MAIVTKNVNSVVVPSFLFEVSTCPSRTKFYKVVSRTSRFHDPPEKVLIPWGGGRYVIIMSGDLEANKTSKLIII</sequence>
<reference evidence="1" key="2">
    <citation type="journal article" date="2023" name="Science">
        <title>Genomic signatures of disease resistance in endangered staghorn corals.</title>
        <authorList>
            <person name="Vollmer S.V."/>
            <person name="Selwyn J.D."/>
            <person name="Despard B.A."/>
            <person name="Roesel C.L."/>
        </authorList>
    </citation>
    <scope>NUCLEOTIDE SEQUENCE</scope>
    <source>
        <strain evidence="1">K2</strain>
    </source>
</reference>
<protein>
    <submittedName>
        <fullName evidence="1">Uncharacterized protein</fullName>
    </submittedName>
</protein>
<organism evidence="1 2">
    <name type="scientific">Acropora cervicornis</name>
    <name type="common">Staghorn coral</name>
    <dbReference type="NCBI Taxonomy" id="6130"/>
    <lineage>
        <taxon>Eukaryota</taxon>
        <taxon>Metazoa</taxon>
        <taxon>Cnidaria</taxon>
        <taxon>Anthozoa</taxon>
        <taxon>Hexacorallia</taxon>
        <taxon>Scleractinia</taxon>
        <taxon>Astrocoeniina</taxon>
        <taxon>Acroporidae</taxon>
        <taxon>Acropora</taxon>
    </lineage>
</organism>
<gene>
    <name evidence="1" type="ORF">P5673_021001</name>
</gene>
<dbReference type="AlphaFoldDB" id="A0AAD9Q8Q1"/>
<reference evidence="1" key="1">
    <citation type="journal article" date="2023" name="G3 (Bethesda)">
        <title>Whole genome assembly and annotation of the endangered Caribbean coral Acropora cervicornis.</title>
        <authorList>
            <person name="Selwyn J.D."/>
            <person name="Vollmer S.V."/>
        </authorList>
    </citation>
    <scope>NUCLEOTIDE SEQUENCE</scope>
    <source>
        <strain evidence="1">K2</strain>
    </source>
</reference>
<evidence type="ECO:0000313" key="2">
    <source>
        <dbReference type="Proteomes" id="UP001249851"/>
    </source>
</evidence>